<dbReference type="SUPFAM" id="SSF82714">
    <property type="entry name" value="Multidrug efflux transporter AcrB TolC docking domain, DN and DC subdomains"/>
    <property type="match status" value="2"/>
</dbReference>
<dbReference type="EMBL" id="AUXW01000142">
    <property type="protein sequence ID" value="KKE83742.1"/>
    <property type="molecule type" value="Genomic_DNA"/>
</dbReference>
<feature type="transmembrane region" description="Helical" evidence="1">
    <location>
        <begin position="949"/>
        <end position="966"/>
    </location>
</feature>
<dbReference type="SUPFAM" id="SSF82866">
    <property type="entry name" value="Multidrug efflux transporter AcrB transmembrane domain"/>
    <property type="match status" value="2"/>
</dbReference>
<gene>
    <name evidence="3" type="ORF">N479_13015</name>
</gene>
<feature type="transmembrane region" description="Helical" evidence="1">
    <location>
        <begin position="978"/>
        <end position="1003"/>
    </location>
</feature>
<feature type="transmembrane region" description="Helical" evidence="1">
    <location>
        <begin position="384"/>
        <end position="405"/>
    </location>
</feature>
<dbReference type="Gene3D" id="3.30.70.1320">
    <property type="entry name" value="Multidrug efflux transporter AcrB pore domain like"/>
    <property type="match status" value="1"/>
</dbReference>
<organism evidence="3 4">
    <name type="scientific">Pseudoalteromonas luteoviolacea S4054</name>
    <dbReference type="NCBI Taxonomy" id="1129367"/>
    <lineage>
        <taxon>Bacteria</taxon>
        <taxon>Pseudomonadati</taxon>
        <taxon>Pseudomonadota</taxon>
        <taxon>Gammaproteobacteria</taxon>
        <taxon>Alteromonadales</taxon>
        <taxon>Pseudoalteromonadaceae</taxon>
        <taxon>Pseudoalteromonas</taxon>
    </lineage>
</organism>
<dbReference type="Proteomes" id="UP000033434">
    <property type="component" value="Unassembled WGS sequence"/>
</dbReference>
<dbReference type="PANTHER" id="PTHR32063:SF0">
    <property type="entry name" value="SWARMING MOTILITY PROTEIN SWRC"/>
    <property type="match status" value="1"/>
</dbReference>
<dbReference type="Gene3D" id="3.30.70.1430">
    <property type="entry name" value="Multidrug efflux transporter AcrB pore domain"/>
    <property type="match status" value="2"/>
</dbReference>
<dbReference type="Pfam" id="PF00873">
    <property type="entry name" value="ACR_tran"/>
    <property type="match status" value="1"/>
</dbReference>
<proteinExistence type="predicted"/>
<dbReference type="GO" id="GO:0005886">
    <property type="term" value="C:plasma membrane"/>
    <property type="evidence" value="ECO:0007669"/>
    <property type="project" value="TreeGrafter"/>
</dbReference>
<dbReference type="InterPro" id="IPR027463">
    <property type="entry name" value="AcrB_DN_DC_subdom"/>
</dbReference>
<dbReference type="PROSITE" id="PS50156">
    <property type="entry name" value="SSD"/>
    <property type="match status" value="1"/>
</dbReference>
<evidence type="ECO:0000256" key="1">
    <source>
        <dbReference type="SAM" id="Phobius"/>
    </source>
</evidence>
<feature type="transmembrane region" description="Helical" evidence="1">
    <location>
        <begin position="871"/>
        <end position="895"/>
    </location>
</feature>
<protein>
    <recommendedName>
        <fullName evidence="2">SSD domain-containing protein</fullName>
    </recommendedName>
</protein>
<feature type="transmembrane region" description="Helical" evidence="1">
    <location>
        <begin position="328"/>
        <end position="349"/>
    </location>
</feature>
<feature type="transmembrane region" description="Helical" evidence="1">
    <location>
        <begin position="845"/>
        <end position="864"/>
    </location>
</feature>
<keyword evidence="1" id="KW-0472">Membrane</keyword>
<dbReference type="InterPro" id="IPR001036">
    <property type="entry name" value="Acrflvin-R"/>
</dbReference>
<dbReference type="RefSeq" id="WP_046356039.1">
    <property type="nucleotide sequence ID" value="NZ_AUXW01000142.1"/>
</dbReference>
<feature type="transmembrane region" description="Helical" evidence="1">
    <location>
        <begin position="901"/>
        <end position="922"/>
    </location>
</feature>
<comment type="caution">
    <text evidence="3">The sequence shown here is derived from an EMBL/GenBank/DDBJ whole genome shotgun (WGS) entry which is preliminary data.</text>
</comment>
<dbReference type="InterPro" id="IPR000731">
    <property type="entry name" value="SSD"/>
</dbReference>
<feature type="transmembrane region" description="Helical" evidence="1">
    <location>
        <begin position="519"/>
        <end position="535"/>
    </location>
</feature>
<keyword evidence="1" id="KW-1133">Transmembrane helix</keyword>
<dbReference type="SUPFAM" id="SSF82693">
    <property type="entry name" value="Multidrug efflux transporter AcrB pore domain, PN1, PN2, PC1 and PC2 subdomains"/>
    <property type="match status" value="2"/>
</dbReference>
<dbReference type="PANTHER" id="PTHR32063">
    <property type="match status" value="1"/>
</dbReference>
<dbReference type="PATRIC" id="fig|1129367.4.peg.2398"/>
<evidence type="ECO:0000313" key="3">
    <source>
        <dbReference type="EMBL" id="KKE83742.1"/>
    </source>
</evidence>
<dbReference type="GO" id="GO:0042910">
    <property type="term" value="F:xenobiotic transmembrane transporter activity"/>
    <property type="evidence" value="ECO:0007669"/>
    <property type="project" value="TreeGrafter"/>
</dbReference>
<dbReference type="Gene3D" id="3.30.2090.10">
    <property type="entry name" value="Multidrug efflux transporter AcrB TolC docking domain, DN and DC subdomains"/>
    <property type="match status" value="2"/>
</dbReference>
<sequence length="1027" mass="113489">MRLVEKYGSIIIAFAFLLVVLGVVAGLKLPNALLPKIDRAQIAVVTAWPGKTAAEIEQSLISPLERQLAGLSQLKNLQTNISNGQAWTTLNFHYQADMEKIYMEVLARINQVPDWPSQVAKPRVIDFSNGAGSTLASLFLYSETEKSQEDFMHAYRAYVEPAMTDIPGITNINMDNNRLAQRVDIEFDPQKLTQFSLSIAQVTRKLQGLIDRSGDSLLLGSKEYDLHFKGQMTLDELRKLPIAVTGIRVVRLGEVATVHKRFVYDWSYSTFKGNPAIYFFLQPDKDINVLETIDLIKTTLDELNEGPLSSLDLKVVMSRDNSLPIKQALLLVYGNLLLGVLLACGFLYYFIRNLRVVFLIFVSIPVCLSLVLLGMQLGGRSLNLISLAGMALSVGLLLDASIIIVENIQRLRSTGLSLLESCRQGVLQVRAALISSTLSSIVIFVPIVLMHSEVSQLFGDLAYTISSALVASILVALFLLPALSRQLLPGQTETTGKKLSEKWTMFVTAPSRSKLQGRAWLILAIPGALFVSWWMKPELDLLPNPKENIVMVYTAFDEPLSVNAAKAQIGNVIEQRIATQKELGDHPAFNIHGSFCHPGYCLLYFYPEGTWDFPTFKKWVDTEIVQDLPDARTYVYQGTLLRLALPDARTSQLDLKGLSMPELQIAGQELLAHLIKTFPGARITEVIPMRDTVARVEFKPKADTLAFLGMSQSELNQILVTLTDGAYLGQFYADGDTLPFYLKGQTPDHLEELLQTEVMIPNQGLHPLRSLVETQLSLAPSAIYRTDREVSMSINLVPANGQPVGPFIEQVKAEVSAYLAQRPDQDLFINYRGSADQLSGFLAEFLQMFLVSLLILFLLIRIALNSWSLALAVMLSMPLAILGGMLCLKIVDYFAPQNLDIVTMIGFIILMGLVINNAILLASQYRSAMVAGQSQQQAIIQSTGYRMRAIYMSTGTSVFGMLPLMLSPGDGSEIYRGLAAVIVGGMTFSALFSLGFMSALLSLPVFNKQTQSTGDSETVNEPLLENK</sequence>
<feature type="transmembrane region" description="Helical" evidence="1">
    <location>
        <begin position="356"/>
        <end position="378"/>
    </location>
</feature>
<dbReference type="AlphaFoldDB" id="A0A0F6ABZ1"/>
<dbReference type="Gene3D" id="3.30.70.1440">
    <property type="entry name" value="Multidrug efflux transporter AcrB pore domain"/>
    <property type="match status" value="1"/>
</dbReference>
<evidence type="ECO:0000259" key="2">
    <source>
        <dbReference type="PROSITE" id="PS50156"/>
    </source>
</evidence>
<accession>A0A0F6ABZ1</accession>
<feature type="transmembrane region" description="Helical" evidence="1">
    <location>
        <begin position="426"/>
        <end position="449"/>
    </location>
</feature>
<dbReference type="PRINTS" id="PR00702">
    <property type="entry name" value="ACRIFLAVINRP"/>
</dbReference>
<keyword evidence="1" id="KW-0812">Transmembrane</keyword>
<name>A0A0F6ABZ1_9GAMM</name>
<feature type="transmembrane region" description="Helical" evidence="1">
    <location>
        <begin position="461"/>
        <end position="480"/>
    </location>
</feature>
<reference evidence="3 4" key="1">
    <citation type="journal article" date="2015" name="BMC Genomics">
        <title>Genome mining reveals unlocked bioactive potential of marine Gram-negative bacteria.</title>
        <authorList>
            <person name="Machado H."/>
            <person name="Sonnenschein E.C."/>
            <person name="Melchiorsen J."/>
            <person name="Gram L."/>
        </authorList>
    </citation>
    <scope>NUCLEOTIDE SEQUENCE [LARGE SCALE GENOMIC DNA]</scope>
    <source>
        <strain evidence="3 4">S4054</strain>
    </source>
</reference>
<evidence type="ECO:0000313" key="4">
    <source>
        <dbReference type="Proteomes" id="UP000033434"/>
    </source>
</evidence>
<dbReference type="Gene3D" id="1.20.1640.10">
    <property type="entry name" value="Multidrug efflux transporter AcrB transmembrane domain"/>
    <property type="match status" value="2"/>
</dbReference>
<feature type="domain" description="SSD" evidence="2">
    <location>
        <begin position="840"/>
        <end position="1003"/>
    </location>
</feature>